<keyword evidence="4" id="KW-0732">Signal</keyword>
<evidence type="ECO:0000256" key="2">
    <source>
        <dbReference type="ARBA" id="ARBA00008814"/>
    </source>
</evidence>
<dbReference type="PANTHER" id="PTHR30532">
    <property type="entry name" value="IRON III DICITRATE-BINDING PERIPLASMIC PROTEIN"/>
    <property type="match status" value="1"/>
</dbReference>
<dbReference type="AlphaFoldDB" id="A0A1V4SVK1"/>
<protein>
    <submittedName>
        <fullName evidence="6">Putative ABC transporter solute-binding protein YclQ</fullName>
    </submittedName>
</protein>
<dbReference type="EMBL" id="LTAY01000037">
    <property type="protein sequence ID" value="OPX48060.1"/>
    <property type="molecule type" value="Genomic_DNA"/>
</dbReference>
<dbReference type="CDD" id="cd01140">
    <property type="entry name" value="FatB"/>
    <property type="match status" value="1"/>
</dbReference>
<evidence type="ECO:0000313" key="6">
    <source>
        <dbReference type="EMBL" id="OPX48060.1"/>
    </source>
</evidence>
<evidence type="ECO:0000256" key="4">
    <source>
        <dbReference type="ARBA" id="ARBA00022729"/>
    </source>
</evidence>
<organism evidence="6 7">
    <name type="scientific">Clostridium thermobutyricum DSM 4928</name>
    <dbReference type="NCBI Taxonomy" id="1121339"/>
    <lineage>
        <taxon>Bacteria</taxon>
        <taxon>Bacillati</taxon>
        <taxon>Bacillota</taxon>
        <taxon>Clostridia</taxon>
        <taxon>Eubacteriales</taxon>
        <taxon>Clostridiaceae</taxon>
        <taxon>Clostridium</taxon>
    </lineage>
</organism>
<evidence type="ECO:0000256" key="3">
    <source>
        <dbReference type="ARBA" id="ARBA00022448"/>
    </source>
</evidence>
<dbReference type="GO" id="GO:1901678">
    <property type="term" value="P:iron coordination entity transport"/>
    <property type="evidence" value="ECO:0007669"/>
    <property type="project" value="UniProtKB-ARBA"/>
</dbReference>
<evidence type="ECO:0000259" key="5">
    <source>
        <dbReference type="PROSITE" id="PS50983"/>
    </source>
</evidence>
<name>A0A1V4SVK1_9CLOT</name>
<comment type="subcellular location">
    <subcellularLocation>
        <location evidence="1">Cell envelope</location>
    </subcellularLocation>
</comment>
<dbReference type="Gene3D" id="3.40.50.1980">
    <property type="entry name" value="Nitrogenase molybdenum iron protein domain"/>
    <property type="match status" value="2"/>
</dbReference>
<comment type="similarity">
    <text evidence="2">Belongs to the bacterial solute-binding protein 8 family.</text>
</comment>
<dbReference type="OrthoDB" id="63946at2"/>
<dbReference type="InterPro" id="IPR002491">
    <property type="entry name" value="ABC_transptr_periplasmic_BD"/>
</dbReference>
<evidence type="ECO:0000256" key="1">
    <source>
        <dbReference type="ARBA" id="ARBA00004196"/>
    </source>
</evidence>
<dbReference type="SUPFAM" id="SSF53807">
    <property type="entry name" value="Helical backbone' metal receptor"/>
    <property type="match status" value="1"/>
</dbReference>
<keyword evidence="3" id="KW-0813">Transport</keyword>
<feature type="domain" description="Fe/B12 periplasmic-binding" evidence="5">
    <location>
        <begin position="61"/>
        <end position="319"/>
    </location>
</feature>
<dbReference type="InterPro" id="IPR033870">
    <property type="entry name" value="FatB"/>
</dbReference>
<dbReference type="PANTHER" id="PTHR30532:SF28">
    <property type="entry name" value="PETROBACTIN-BINDING PROTEIN YCLQ"/>
    <property type="match status" value="1"/>
</dbReference>
<comment type="caution">
    <text evidence="6">The sequence shown here is derived from an EMBL/GenBank/DDBJ whole genome shotgun (WGS) entry which is preliminary data.</text>
</comment>
<proteinExistence type="inferred from homology"/>
<dbReference type="RefSeq" id="WP_080022808.1">
    <property type="nucleotide sequence ID" value="NZ_LTAY01000037.1"/>
</dbReference>
<dbReference type="Proteomes" id="UP000191448">
    <property type="component" value="Unassembled WGS sequence"/>
</dbReference>
<reference evidence="6 7" key="1">
    <citation type="submission" date="2016-02" db="EMBL/GenBank/DDBJ databases">
        <title>Genome sequence of Clostridium thermobutyricum DSM 4928.</title>
        <authorList>
            <person name="Poehlein A."/>
            <person name="Daniel R."/>
        </authorList>
    </citation>
    <scope>NUCLEOTIDE SEQUENCE [LARGE SCALE GENOMIC DNA]</scope>
    <source>
        <strain evidence="6 7">DSM 4928</strain>
    </source>
</reference>
<dbReference type="PROSITE" id="PS50983">
    <property type="entry name" value="FE_B12_PBP"/>
    <property type="match status" value="1"/>
</dbReference>
<dbReference type="GO" id="GO:0030288">
    <property type="term" value="C:outer membrane-bounded periplasmic space"/>
    <property type="evidence" value="ECO:0007669"/>
    <property type="project" value="TreeGrafter"/>
</dbReference>
<evidence type="ECO:0000313" key="7">
    <source>
        <dbReference type="Proteomes" id="UP000191448"/>
    </source>
</evidence>
<sequence>MNKKILIGICAVIIGTLGVGFGIKKANAKSDMELSGASKKVETIEVKHRYGTTKVPKNPEKVVVLDYSSLDNMKVMGKEAIAIPKENLPTYLSEYKDDKYVDLGGLKNFNIEKINELKPDLIIIEGRQGSFYDELSKIAPTIGLGTENNDHFKSLKNNVKILGEIYDMEDFADKQLAEIDKSVQEVKEKVKKENRNALVTMVYNNEITVFGEVSRFGSIYEQFGYGTADKDIDKADHGQTISYEYLLDKNPEYLFVVDKEVIGNNKNAPKAKDVLTNDLTKNMNAFKNNKIVYLDTNVWYLGGPGILTTKEMIKEMQNI</sequence>
<dbReference type="Pfam" id="PF01497">
    <property type="entry name" value="Peripla_BP_2"/>
    <property type="match status" value="1"/>
</dbReference>
<gene>
    <name evidence="6" type="primary">yclQ_1</name>
    <name evidence="6" type="ORF">CLTHE_16320</name>
</gene>
<accession>A0A1V4SVK1</accession>
<dbReference type="InterPro" id="IPR051313">
    <property type="entry name" value="Bact_iron-sidero_bind"/>
</dbReference>